<reference evidence="3" key="1">
    <citation type="journal article" date="2018" name="Front. Microbiol.">
        <title>Genome-Based Analysis Reveals the Taxonomy and Diversity of the Family Idiomarinaceae.</title>
        <authorList>
            <person name="Liu Y."/>
            <person name="Lai Q."/>
            <person name="Shao Z."/>
        </authorList>
    </citation>
    <scope>NUCLEOTIDE SEQUENCE [LARGE SCALE GENOMIC DNA]</scope>
    <source>
        <strain evidence="3">F23</strain>
    </source>
</reference>
<dbReference type="PANTHER" id="PTHR33525:SF6">
    <property type="entry name" value="HDOD DOMAIN-CONTAINING PROTEIN"/>
    <property type="match status" value="1"/>
</dbReference>
<evidence type="ECO:0000313" key="3">
    <source>
        <dbReference type="Proteomes" id="UP000287330"/>
    </source>
</evidence>
<dbReference type="SUPFAM" id="SSF109604">
    <property type="entry name" value="HD-domain/PDEase-like"/>
    <property type="match status" value="1"/>
</dbReference>
<dbReference type="InterPro" id="IPR013976">
    <property type="entry name" value="HDOD"/>
</dbReference>
<dbReference type="AlphaFoldDB" id="A0A432XWV1"/>
<dbReference type="InterPro" id="IPR052340">
    <property type="entry name" value="RNase_Y/CdgJ"/>
</dbReference>
<feature type="domain" description="HDOD" evidence="1">
    <location>
        <begin position="18"/>
        <end position="210"/>
    </location>
</feature>
<name>A0A432XWV1_9GAMM</name>
<dbReference type="RefSeq" id="WP_110574694.1">
    <property type="nucleotide sequence ID" value="NZ_PIPV01000006.1"/>
</dbReference>
<evidence type="ECO:0000259" key="1">
    <source>
        <dbReference type="PROSITE" id="PS51833"/>
    </source>
</evidence>
<dbReference type="OrthoDB" id="9784953at2"/>
<gene>
    <name evidence="2" type="ORF">CWE25_08225</name>
</gene>
<dbReference type="Pfam" id="PF08668">
    <property type="entry name" value="HDOD"/>
    <property type="match status" value="1"/>
</dbReference>
<evidence type="ECO:0000313" key="2">
    <source>
        <dbReference type="EMBL" id="RUO53206.1"/>
    </source>
</evidence>
<dbReference type="Gene3D" id="1.10.3210.10">
    <property type="entry name" value="Hypothetical protein af1432"/>
    <property type="match status" value="1"/>
</dbReference>
<dbReference type="EMBL" id="PIPV01000006">
    <property type="protein sequence ID" value="RUO53206.1"/>
    <property type="molecule type" value="Genomic_DNA"/>
</dbReference>
<organism evidence="2 3">
    <name type="scientific">Idiomarina fontislapidosi</name>
    <dbReference type="NCBI Taxonomy" id="263723"/>
    <lineage>
        <taxon>Bacteria</taxon>
        <taxon>Pseudomonadati</taxon>
        <taxon>Pseudomonadota</taxon>
        <taxon>Gammaproteobacteria</taxon>
        <taxon>Alteromonadales</taxon>
        <taxon>Idiomarinaceae</taxon>
        <taxon>Idiomarina</taxon>
    </lineage>
</organism>
<protein>
    <recommendedName>
        <fullName evidence="1">HDOD domain-containing protein</fullName>
    </recommendedName>
</protein>
<dbReference type="PANTHER" id="PTHR33525">
    <property type="match status" value="1"/>
</dbReference>
<dbReference type="Proteomes" id="UP000287330">
    <property type="component" value="Unassembled WGS sequence"/>
</dbReference>
<accession>A0A432XWV1</accession>
<comment type="caution">
    <text evidence="2">The sequence shown here is derived from an EMBL/GenBank/DDBJ whole genome shotgun (WGS) entry which is preliminary data.</text>
</comment>
<keyword evidence="3" id="KW-1185">Reference proteome</keyword>
<proteinExistence type="predicted"/>
<sequence>MSVVLTSEQKELLTQMTLPPRSETLAALRQEMEAREPNIEIMAELIAKDIGLAGQVLSVVNSSAYSPVQKVDSIKQAVMMLGIEKLMPLIRAASLKSSLISHGFLADYWRYNEWTAQACLVVARLLKREKLANYAYQFGLFQGAGVPLLYLNFEGYERFIKQSNQVGWREIAAKEEASLLVSHATASAALAQYWRLPATLVKMIYFYYNEDVVEKVGESTSAIAELIGIHRLARYCIDQQTRSIAGNKDWQAFKAPTMATFNLADNDVNELLDNTVDHVF</sequence>
<dbReference type="PROSITE" id="PS51833">
    <property type="entry name" value="HDOD"/>
    <property type="match status" value="1"/>
</dbReference>